<evidence type="ECO:0000259" key="1">
    <source>
        <dbReference type="Pfam" id="PF17338"/>
    </source>
</evidence>
<accession>A0A6J5RZ80</accession>
<protein>
    <recommendedName>
        <fullName evidence="1">Gene product 88 domain-containing protein</fullName>
    </recommendedName>
</protein>
<organism evidence="2">
    <name type="scientific">uncultured Caudovirales phage</name>
    <dbReference type="NCBI Taxonomy" id="2100421"/>
    <lineage>
        <taxon>Viruses</taxon>
        <taxon>Duplodnaviria</taxon>
        <taxon>Heunggongvirae</taxon>
        <taxon>Uroviricota</taxon>
        <taxon>Caudoviricetes</taxon>
        <taxon>Peduoviridae</taxon>
        <taxon>Maltschvirus</taxon>
        <taxon>Maltschvirus maltsch</taxon>
    </lineage>
</organism>
<reference evidence="2" key="1">
    <citation type="submission" date="2020-05" db="EMBL/GenBank/DDBJ databases">
        <authorList>
            <person name="Chiriac C."/>
            <person name="Salcher M."/>
            <person name="Ghai R."/>
            <person name="Kavagutti S V."/>
        </authorList>
    </citation>
    <scope>NUCLEOTIDE SEQUENCE</scope>
</reference>
<dbReference type="EMBL" id="LR797325">
    <property type="protein sequence ID" value="CAB4202513.1"/>
    <property type="molecule type" value="Genomic_DNA"/>
</dbReference>
<evidence type="ECO:0000313" key="2">
    <source>
        <dbReference type="EMBL" id="CAB4202513.1"/>
    </source>
</evidence>
<proteinExistence type="predicted"/>
<gene>
    <name evidence="2" type="ORF">UFOVP1370_18</name>
</gene>
<dbReference type="InterPro" id="IPR020290">
    <property type="entry name" value="Gp88"/>
</dbReference>
<feature type="domain" description="Gene product 88" evidence="1">
    <location>
        <begin position="68"/>
        <end position="299"/>
    </location>
</feature>
<dbReference type="Pfam" id="PF17338">
    <property type="entry name" value="GP88"/>
    <property type="match status" value="1"/>
</dbReference>
<sequence length="304" mass="32113">MKPKNKTVPAVKAANLCPTKAPAPNLRGDYTTPGPLLFRRPAAAIVHPAALLPFYMPSYLLSVEADAKTDKGTASGYLTGILYLAPGTLAGVGNLCPHASAGCLAACLFTAGRAGIFEAVNAARVMRTRFLHDNRAGFIAQLKGEIAGLIRKARKRGLRPVLRLNGTSDLAWEKLAPELFTDFPGLIAYDYTKSIRRALAYAKGELPKGYHLTFSLSETNAAAAGIALSAGVNVAAVADGIKAGQRFALPGMTEARPTFSADRHDLRFLDRKGKDGRGRIGILKAKGKARADVSGFVIRATAAA</sequence>
<name>A0A6J5RZ80_9CAUD</name>